<keyword evidence="2" id="KW-1185">Reference proteome</keyword>
<name>A0A317V132_9EURO</name>
<dbReference type="InterPro" id="IPR011042">
    <property type="entry name" value="6-blade_b-propeller_TolB-like"/>
</dbReference>
<proteinExistence type="predicted"/>
<dbReference type="SUPFAM" id="SSF63829">
    <property type="entry name" value="Calcium-dependent phosphotriesterase"/>
    <property type="match status" value="1"/>
</dbReference>
<dbReference type="EMBL" id="MSFL01000043">
    <property type="protein sequence ID" value="PWY66788.1"/>
    <property type="molecule type" value="Genomic_DNA"/>
</dbReference>
<sequence>MARAAALSNGTASTRTLFQLQANRTWFENLAVRADGTLLATRMDVPEVWSLDPATGVGRLLYTFPNATALTGITEIAPDTYAVTAGDIIITTSGQPTPGTFAVWALDLQGSATPAARLIAAVPGAGFANGLTHFGPNADLVLIADAMYGLIWRLNVVSGASSVALQDATMVRSAESPYLAVNGVRSWGEYVYYTADGTKAVYRIPVDRNATATGPVELVAGGFSGDDFAIAADGTVYVATNTANEVLAISAAGDVSVLAGASASPAVAGCTSVQLSPDGRRLFVTTNGGLIKPVAGGEVPAKVVEVVL</sequence>
<evidence type="ECO:0000313" key="1">
    <source>
        <dbReference type="EMBL" id="PWY66788.1"/>
    </source>
</evidence>
<dbReference type="Gene3D" id="2.120.10.30">
    <property type="entry name" value="TolB, C-terminal domain"/>
    <property type="match status" value="1"/>
</dbReference>
<evidence type="ECO:0000313" key="2">
    <source>
        <dbReference type="Proteomes" id="UP000247233"/>
    </source>
</evidence>
<dbReference type="AlphaFoldDB" id="A0A317V132"/>
<dbReference type="PANTHER" id="PTHR42060:SF3">
    <property type="entry name" value="SMP-30_GLUCONOLACTONASE_LRE-LIKE REGION DOMAIN-CONTAINING PROTEIN"/>
    <property type="match status" value="1"/>
</dbReference>
<dbReference type="GeneID" id="37061947"/>
<gene>
    <name evidence="1" type="ORF">BO70DRAFT_301475</name>
</gene>
<dbReference type="InterPro" id="IPR052998">
    <property type="entry name" value="Hetero-Diels-Alderase-like"/>
</dbReference>
<reference evidence="1 2" key="1">
    <citation type="submission" date="2016-12" db="EMBL/GenBank/DDBJ databases">
        <title>The genomes of Aspergillus section Nigri reveals drivers in fungal speciation.</title>
        <authorList>
            <consortium name="DOE Joint Genome Institute"/>
            <person name="Vesth T.C."/>
            <person name="Nybo J."/>
            <person name="Theobald S."/>
            <person name="Brandl J."/>
            <person name="Frisvad J.C."/>
            <person name="Nielsen K.F."/>
            <person name="Lyhne E.K."/>
            <person name="Kogle M.E."/>
            <person name="Kuo A."/>
            <person name="Riley R."/>
            <person name="Clum A."/>
            <person name="Nolan M."/>
            <person name="Lipzen A."/>
            <person name="Salamov A."/>
            <person name="Henrissat B."/>
            <person name="Wiebenga A."/>
            <person name="De Vries R.P."/>
            <person name="Grigoriev I.V."/>
            <person name="Mortensen U.H."/>
            <person name="Andersen M.R."/>
            <person name="Baker S.E."/>
        </authorList>
    </citation>
    <scope>NUCLEOTIDE SEQUENCE [LARGE SCALE GENOMIC DNA]</scope>
    <source>
        <strain evidence="1 2">CBS 117.55</strain>
    </source>
</reference>
<dbReference type="RefSeq" id="XP_025394918.1">
    <property type="nucleotide sequence ID" value="XM_025539710.1"/>
</dbReference>
<protein>
    <recommendedName>
        <fullName evidence="3">SMP-30/Gluconolactonase/LRE-like region domain-containing protein</fullName>
    </recommendedName>
</protein>
<organism evidence="1 2">
    <name type="scientific">Aspergillus heteromorphus CBS 117.55</name>
    <dbReference type="NCBI Taxonomy" id="1448321"/>
    <lineage>
        <taxon>Eukaryota</taxon>
        <taxon>Fungi</taxon>
        <taxon>Dikarya</taxon>
        <taxon>Ascomycota</taxon>
        <taxon>Pezizomycotina</taxon>
        <taxon>Eurotiomycetes</taxon>
        <taxon>Eurotiomycetidae</taxon>
        <taxon>Eurotiales</taxon>
        <taxon>Aspergillaceae</taxon>
        <taxon>Aspergillus</taxon>
        <taxon>Aspergillus subgen. Circumdati</taxon>
    </lineage>
</organism>
<dbReference type="STRING" id="1448321.A0A317V132"/>
<dbReference type="OrthoDB" id="9977941at2759"/>
<dbReference type="PANTHER" id="PTHR42060">
    <property type="entry name" value="NHL REPEAT-CONTAINING PROTEIN-RELATED"/>
    <property type="match status" value="1"/>
</dbReference>
<evidence type="ECO:0008006" key="3">
    <source>
        <dbReference type="Google" id="ProtNLM"/>
    </source>
</evidence>
<dbReference type="Proteomes" id="UP000247233">
    <property type="component" value="Unassembled WGS sequence"/>
</dbReference>
<comment type="caution">
    <text evidence="1">The sequence shown here is derived from an EMBL/GenBank/DDBJ whole genome shotgun (WGS) entry which is preliminary data.</text>
</comment>
<accession>A0A317V132</accession>
<dbReference type="VEuPathDB" id="FungiDB:BO70DRAFT_301475"/>